<feature type="compositionally biased region" description="Basic and acidic residues" evidence="1">
    <location>
        <begin position="9"/>
        <end position="20"/>
    </location>
</feature>
<dbReference type="Proteomes" id="UP000284706">
    <property type="component" value="Unassembled WGS sequence"/>
</dbReference>
<organism evidence="2 3">
    <name type="scientific">Gymnopilus dilepis</name>
    <dbReference type="NCBI Taxonomy" id="231916"/>
    <lineage>
        <taxon>Eukaryota</taxon>
        <taxon>Fungi</taxon>
        <taxon>Dikarya</taxon>
        <taxon>Basidiomycota</taxon>
        <taxon>Agaricomycotina</taxon>
        <taxon>Agaricomycetes</taxon>
        <taxon>Agaricomycetidae</taxon>
        <taxon>Agaricales</taxon>
        <taxon>Agaricineae</taxon>
        <taxon>Hymenogastraceae</taxon>
        <taxon>Gymnopilus</taxon>
    </lineage>
</organism>
<feature type="region of interest" description="Disordered" evidence="1">
    <location>
        <begin position="1"/>
        <end position="45"/>
    </location>
</feature>
<keyword evidence="3" id="KW-1185">Reference proteome</keyword>
<proteinExistence type="predicted"/>
<protein>
    <submittedName>
        <fullName evidence="2">Uncharacterized protein</fullName>
    </submittedName>
</protein>
<accession>A0A409Y5J9</accession>
<evidence type="ECO:0000256" key="1">
    <source>
        <dbReference type="SAM" id="MobiDB-lite"/>
    </source>
</evidence>
<dbReference type="InParanoid" id="A0A409Y5J9"/>
<gene>
    <name evidence="2" type="ORF">CVT26_003402</name>
</gene>
<sequence>MSCVASESISRRPEAIHADLTDDSCISLPSTTPPSQPQTSARLEAELSGQPRLSILDDVEIMMAMAISKEGGVAKRLLRTGRSTR</sequence>
<evidence type="ECO:0000313" key="3">
    <source>
        <dbReference type="Proteomes" id="UP000284706"/>
    </source>
</evidence>
<dbReference type="AlphaFoldDB" id="A0A409Y5J9"/>
<comment type="caution">
    <text evidence="2">The sequence shown here is derived from an EMBL/GenBank/DDBJ whole genome shotgun (WGS) entry which is preliminary data.</text>
</comment>
<dbReference type="EMBL" id="NHYE01001137">
    <property type="protein sequence ID" value="PPQ98231.1"/>
    <property type="molecule type" value="Genomic_DNA"/>
</dbReference>
<name>A0A409Y5J9_9AGAR</name>
<evidence type="ECO:0000313" key="2">
    <source>
        <dbReference type="EMBL" id="PPQ98231.1"/>
    </source>
</evidence>
<reference evidence="2 3" key="1">
    <citation type="journal article" date="2018" name="Evol. Lett.">
        <title>Horizontal gene cluster transfer increased hallucinogenic mushroom diversity.</title>
        <authorList>
            <person name="Reynolds H.T."/>
            <person name="Vijayakumar V."/>
            <person name="Gluck-Thaler E."/>
            <person name="Korotkin H.B."/>
            <person name="Matheny P.B."/>
            <person name="Slot J.C."/>
        </authorList>
    </citation>
    <scope>NUCLEOTIDE SEQUENCE [LARGE SCALE GENOMIC DNA]</scope>
    <source>
        <strain evidence="2 3">SRW20</strain>
    </source>
</reference>